<dbReference type="GO" id="GO:0004674">
    <property type="term" value="F:protein serine/threonine kinase activity"/>
    <property type="evidence" value="ECO:0007669"/>
    <property type="project" value="TreeGrafter"/>
</dbReference>
<evidence type="ECO:0000256" key="6">
    <source>
        <dbReference type="SAM" id="Phobius"/>
    </source>
</evidence>
<feature type="compositionally biased region" description="Pro residues" evidence="5">
    <location>
        <begin position="441"/>
        <end position="453"/>
    </location>
</feature>
<dbReference type="GO" id="GO:0005524">
    <property type="term" value="F:ATP binding"/>
    <property type="evidence" value="ECO:0007669"/>
    <property type="project" value="UniProtKB-KW"/>
</dbReference>
<dbReference type="CDD" id="cd14014">
    <property type="entry name" value="STKc_PknB_like"/>
    <property type="match status" value="1"/>
</dbReference>
<keyword evidence="2" id="KW-0547">Nucleotide-binding</keyword>
<evidence type="ECO:0000256" key="2">
    <source>
        <dbReference type="ARBA" id="ARBA00022741"/>
    </source>
</evidence>
<feature type="compositionally biased region" description="Low complexity" evidence="5">
    <location>
        <begin position="458"/>
        <end position="475"/>
    </location>
</feature>
<keyword evidence="9" id="KW-1185">Reference proteome</keyword>
<dbReference type="InterPro" id="IPR000719">
    <property type="entry name" value="Prot_kinase_dom"/>
</dbReference>
<feature type="domain" description="Protein kinase" evidence="7">
    <location>
        <begin position="6"/>
        <end position="281"/>
    </location>
</feature>
<reference evidence="8 9" key="1">
    <citation type="submission" date="2018-06" db="EMBL/GenBank/DDBJ databases">
        <title>Lujinxingia sediminis gen. nov. sp. nov., a new facultative anaerobic member of the class Deltaproteobacteria, and proposal of Lujinxingaceae fam. nov.</title>
        <authorList>
            <person name="Guo L.-Y."/>
            <person name="Li C.-M."/>
            <person name="Wang S."/>
            <person name="Du Z.-J."/>
        </authorList>
    </citation>
    <scope>NUCLEOTIDE SEQUENCE [LARGE SCALE GENOMIC DNA]</scope>
    <source>
        <strain evidence="8 9">FA350</strain>
    </source>
</reference>
<keyword evidence="1" id="KW-0808">Transferase</keyword>
<dbReference type="KEGG" id="bsed:DN745_17215"/>
<dbReference type="SUPFAM" id="SSF56112">
    <property type="entry name" value="Protein kinase-like (PK-like)"/>
    <property type="match status" value="1"/>
</dbReference>
<evidence type="ECO:0000256" key="1">
    <source>
        <dbReference type="ARBA" id="ARBA00022679"/>
    </source>
</evidence>
<evidence type="ECO:0000313" key="8">
    <source>
        <dbReference type="EMBL" id="AWV90971.1"/>
    </source>
</evidence>
<feature type="region of interest" description="Disordered" evidence="5">
    <location>
        <begin position="420"/>
        <end position="494"/>
    </location>
</feature>
<dbReference type="PANTHER" id="PTHR43289">
    <property type="entry name" value="MITOGEN-ACTIVATED PROTEIN KINASE KINASE KINASE 20-RELATED"/>
    <property type="match status" value="1"/>
</dbReference>
<accession>A0A2Z4FPJ4</accession>
<dbReference type="RefSeq" id="WP_111336798.1">
    <property type="nucleotide sequence ID" value="NZ_CP030032.1"/>
</dbReference>
<dbReference type="PANTHER" id="PTHR43289:SF34">
    <property type="entry name" value="SERINE_THREONINE-PROTEIN KINASE YBDM-RELATED"/>
    <property type="match status" value="1"/>
</dbReference>
<name>A0A2Z4FPJ4_9DELT</name>
<feature type="region of interest" description="Disordered" evidence="5">
    <location>
        <begin position="378"/>
        <end position="398"/>
    </location>
</feature>
<evidence type="ECO:0000313" key="9">
    <source>
        <dbReference type="Proteomes" id="UP000249799"/>
    </source>
</evidence>
<keyword evidence="3" id="KW-0418">Kinase</keyword>
<keyword evidence="6" id="KW-0812">Transmembrane</keyword>
<keyword evidence="6" id="KW-1133">Transmembrane helix</keyword>
<dbReference type="Gene3D" id="1.10.510.10">
    <property type="entry name" value="Transferase(Phosphotransferase) domain 1"/>
    <property type="match status" value="1"/>
</dbReference>
<organism evidence="8 9">
    <name type="scientific">Bradymonas sediminis</name>
    <dbReference type="NCBI Taxonomy" id="1548548"/>
    <lineage>
        <taxon>Bacteria</taxon>
        <taxon>Deltaproteobacteria</taxon>
        <taxon>Bradymonadales</taxon>
        <taxon>Bradymonadaceae</taxon>
        <taxon>Bradymonas</taxon>
    </lineage>
</organism>
<evidence type="ECO:0000256" key="4">
    <source>
        <dbReference type="ARBA" id="ARBA00022840"/>
    </source>
</evidence>
<proteinExistence type="predicted"/>
<keyword evidence="4" id="KW-0067">ATP-binding</keyword>
<keyword evidence="6" id="KW-0472">Membrane</keyword>
<dbReference type="EMBL" id="CP030032">
    <property type="protein sequence ID" value="AWV90971.1"/>
    <property type="molecule type" value="Genomic_DNA"/>
</dbReference>
<sequence length="519" mass="57025">MAEQRYQVIERIDAGGMAEVFKANSTSLQGYQKLVAIKRVLPELTQNERFVRMFLDEAKVSLHLNHTNVVQVFDLGIADETYFIVMEYVDGSNLKKIIQLLGQKKQRLSVEQAVYIALQVCQGLAHAHALLDQRGAHLGIVHRDISPPNVLLSREGEVKITDFGLAKARDQAEVTDPGVVKGKFGYLSPEAATGENVDARTDLFAVGILLWEMIAGRRLFLGETDYKTLQLVREAKIPSLAQFGCRVPPRLEHILKRALARDPAQRYQSAKELGAHLARFLFEYGKVVSAFDIAHLVDNILEKKDERATAADVAAGKQVQRELNKLMSLEEMGNLDLLMTQRYGQITPDAEESGEYSGDGEDPREWMDLGFSGDDFVPSMDPAHNTPIPGGGGDKWQAGGLQDVARATQTMEAIKVPQEVRDAARSAMQRPSQPTPKQEEPPPQARPQPPAQPRRPEAQPAPAELPEVQPAQAPQHSFGALPQSPPSANTGEKTGGKAPLIIIVLLLLIIIGVAVVFMT</sequence>
<evidence type="ECO:0000256" key="5">
    <source>
        <dbReference type="SAM" id="MobiDB-lite"/>
    </source>
</evidence>
<dbReference type="AlphaFoldDB" id="A0A2Z4FPJ4"/>
<dbReference type="PROSITE" id="PS50011">
    <property type="entry name" value="PROTEIN_KINASE_DOM"/>
    <property type="match status" value="1"/>
</dbReference>
<protein>
    <recommendedName>
        <fullName evidence="7">Protein kinase domain-containing protein</fullName>
    </recommendedName>
</protein>
<feature type="transmembrane region" description="Helical" evidence="6">
    <location>
        <begin position="498"/>
        <end position="518"/>
    </location>
</feature>
<dbReference type="OrthoDB" id="9801841at2"/>
<evidence type="ECO:0000259" key="7">
    <source>
        <dbReference type="PROSITE" id="PS50011"/>
    </source>
</evidence>
<gene>
    <name evidence="8" type="ORF">DN745_17215</name>
</gene>
<dbReference type="Gene3D" id="3.30.200.20">
    <property type="entry name" value="Phosphorylase Kinase, domain 1"/>
    <property type="match status" value="1"/>
</dbReference>
<dbReference type="Proteomes" id="UP000249799">
    <property type="component" value="Chromosome"/>
</dbReference>
<dbReference type="InterPro" id="IPR011009">
    <property type="entry name" value="Kinase-like_dom_sf"/>
</dbReference>
<dbReference type="Pfam" id="PF00069">
    <property type="entry name" value="Pkinase"/>
    <property type="match status" value="1"/>
</dbReference>
<evidence type="ECO:0000256" key="3">
    <source>
        <dbReference type="ARBA" id="ARBA00022777"/>
    </source>
</evidence>